<evidence type="ECO:0000313" key="12">
    <source>
        <dbReference type="EMBL" id="KAB2930614.1"/>
    </source>
</evidence>
<dbReference type="PIRSF" id="PIRSF000294">
    <property type="entry name" value="Cytochrome-c_peroxidase"/>
    <property type="match status" value="1"/>
</dbReference>
<evidence type="ECO:0000256" key="8">
    <source>
        <dbReference type="PIRSR" id="PIRSR000294-1"/>
    </source>
</evidence>
<keyword evidence="2 8" id="KW-0349">Heme</keyword>
<evidence type="ECO:0000259" key="11">
    <source>
        <dbReference type="PROSITE" id="PS51007"/>
    </source>
</evidence>
<dbReference type="InterPro" id="IPR004852">
    <property type="entry name" value="Di-haem_cyt_c_peroxidsae"/>
</dbReference>
<keyword evidence="5" id="KW-0574">Periplasm</keyword>
<dbReference type="PANTHER" id="PTHR30600">
    <property type="entry name" value="CYTOCHROME C PEROXIDASE-RELATED"/>
    <property type="match status" value="1"/>
</dbReference>
<evidence type="ECO:0000256" key="6">
    <source>
        <dbReference type="ARBA" id="ARBA00023002"/>
    </source>
</evidence>
<comment type="cofactor">
    <cofactor evidence="8">
        <name>heme</name>
        <dbReference type="ChEBI" id="CHEBI:30413"/>
    </cofactor>
    <text evidence="8">Binds 2 heme groups.</text>
</comment>
<evidence type="ECO:0000256" key="2">
    <source>
        <dbReference type="ARBA" id="ARBA00022617"/>
    </source>
</evidence>
<evidence type="ECO:0000256" key="10">
    <source>
        <dbReference type="SAM" id="SignalP"/>
    </source>
</evidence>
<name>A0A833GZH6_9LEPT</name>
<evidence type="ECO:0000256" key="9">
    <source>
        <dbReference type="PIRSR" id="PIRSR000294-2"/>
    </source>
</evidence>
<gene>
    <name evidence="12" type="ORF">F9K24_16360</name>
</gene>
<dbReference type="PROSITE" id="PS51007">
    <property type="entry name" value="CYTC"/>
    <property type="match status" value="1"/>
</dbReference>
<dbReference type="GO" id="GO:0046872">
    <property type="term" value="F:metal ion binding"/>
    <property type="evidence" value="ECO:0007669"/>
    <property type="project" value="UniProtKB-KW"/>
</dbReference>
<dbReference type="InterPro" id="IPR026259">
    <property type="entry name" value="MauG/Cytc_peroxidase"/>
</dbReference>
<feature type="signal peptide" evidence="10">
    <location>
        <begin position="1"/>
        <end position="24"/>
    </location>
</feature>
<dbReference type="Proteomes" id="UP000460298">
    <property type="component" value="Unassembled WGS sequence"/>
</dbReference>
<organism evidence="12 13">
    <name type="scientific">Leptonema illini</name>
    <dbReference type="NCBI Taxonomy" id="183"/>
    <lineage>
        <taxon>Bacteria</taxon>
        <taxon>Pseudomonadati</taxon>
        <taxon>Spirochaetota</taxon>
        <taxon>Spirochaetia</taxon>
        <taxon>Leptospirales</taxon>
        <taxon>Leptospiraceae</taxon>
        <taxon>Leptonema</taxon>
    </lineage>
</organism>
<dbReference type="InterPro" id="IPR009056">
    <property type="entry name" value="Cyt_c-like_dom"/>
</dbReference>
<dbReference type="GO" id="GO:0020037">
    <property type="term" value="F:heme binding"/>
    <property type="evidence" value="ECO:0007669"/>
    <property type="project" value="InterPro"/>
</dbReference>
<feature type="binding site" description="covalent" evidence="8">
    <location>
        <position position="235"/>
    </location>
    <ligand>
        <name>heme c</name>
        <dbReference type="ChEBI" id="CHEBI:61717"/>
        <label>2</label>
    </ligand>
</feature>
<evidence type="ECO:0000256" key="7">
    <source>
        <dbReference type="ARBA" id="ARBA00023004"/>
    </source>
</evidence>
<dbReference type="Pfam" id="PF03150">
    <property type="entry name" value="CCP_MauG"/>
    <property type="match status" value="1"/>
</dbReference>
<sequence>MQVQRKRVLLFMLVAVLLSGGCRPSGEPEKTPESTAFTYVKTGMLGLPDLPVPGDNPQTPEKIALGRELYSDARFSSDGTVSCATCHNPATAFVDRLRVSKGVKGLTGTRNAPTVLNSAFLKAQFWDGRRPDLESQAKDPLLNPVEHGLSDHEQLLKIVRADQKYTSQFETVFQVKAEQITIDHVVKAIAAFERTIISGDSPFDRYLFGKDEKAMSPAAIRGFAVYTGKGRCQECHMIGETSATFTDDKFHNLGVGFALVQPKLQQILEARAKGQAEASDEKILTDRETSELGRFAITGLQEDLGAFKTPTLRNIALTAPYMHDGSLATLQQVIDLYDRGGEANPFLASGIRPLGLTPQEKSDLIEFMKALTSPDLPK</sequence>
<keyword evidence="3 9" id="KW-0479">Metal-binding</keyword>
<dbReference type="EMBL" id="WBUI01000019">
    <property type="protein sequence ID" value="KAB2930614.1"/>
    <property type="molecule type" value="Genomic_DNA"/>
</dbReference>
<dbReference type="InterPro" id="IPR051395">
    <property type="entry name" value="Cytochrome_c_Peroxidase/MauG"/>
</dbReference>
<keyword evidence="6" id="KW-0560">Oxidoreductase</keyword>
<comment type="PTM">
    <text evidence="8">Binds 2 heme groups per subunit.</text>
</comment>
<evidence type="ECO:0000256" key="4">
    <source>
        <dbReference type="ARBA" id="ARBA00022729"/>
    </source>
</evidence>
<reference evidence="12 13" key="1">
    <citation type="submission" date="2019-10" db="EMBL/GenBank/DDBJ databases">
        <title>Extracellular Electron Transfer in a Candidatus Methanoperedens spp. Enrichment Culture.</title>
        <authorList>
            <person name="Berger S."/>
            <person name="Rangel Shaw D."/>
            <person name="Berben T."/>
            <person name="In 'T Zandt M."/>
            <person name="Frank J."/>
            <person name="Reimann J."/>
            <person name="Jetten M.S.M."/>
            <person name="Welte C.U."/>
        </authorList>
    </citation>
    <scope>NUCLEOTIDE SEQUENCE [LARGE SCALE GENOMIC DNA]</scope>
    <source>
        <strain evidence="12">SB12</strain>
    </source>
</reference>
<evidence type="ECO:0000256" key="5">
    <source>
        <dbReference type="ARBA" id="ARBA00022764"/>
    </source>
</evidence>
<protein>
    <submittedName>
        <fullName evidence="12">C-type cytochrome</fullName>
    </submittedName>
</protein>
<dbReference type="AlphaFoldDB" id="A0A833GZH6"/>
<feature type="binding site" description="covalent" evidence="8">
    <location>
        <position position="83"/>
    </location>
    <ligand>
        <name>heme c</name>
        <dbReference type="ChEBI" id="CHEBI:61717"/>
        <label>1</label>
    </ligand>
</feature>
<feature type="binding site" description="covalent" evidence="8">
    <location>
        <position position="86"/>
    </location>
    <ligand>
        <name>heme c</name>
        <dbReference type="ChEBI" id="CHEBI:61717"/>
        <label>1</label>
    </ligand>
</feature>
<dbReference type="SUPFAM" id="SSF46626">
    <property type="entry name" value="Cytochrome c"/>
    <property type="match status" value="2"/>
</dbReference>
<dbReference type="PROSITE" id="PS51257">
    <property type="entry name" value="PROKAR_LIPOPROTEIN"/>
    <property type="match status" value="1"/>
</dbReference>
<feature type="binding site" description="covalent" evidence="8">
    <location>
        <position position="232"/>
    </location>
    <ligand>
        <name>heme c</name>
        <dbReference type="ChEBI" id="CHEBI:61717"/>
        <label>2</label>
    </ligand>
</feature>
<feature type="chain" id="PRO_5033054352" evidence="10">
    <location>
        <begin position="25"/>
        <end position="378"/>
    </location>
</feature>
<keyword evidence="4 10" id="KW-0732">Signal</keyword>
<accession>A0A833GZH6</accession>
<feature type="domain" description="Cytochrome c" evidence="11">
    <location>
        <begin position="217"/>
        <end position="372"/>
    </location>
</feature>
<dbReference type="InterPro" id="IPR036909">
    <property type="entry name" value="Cyt_c-like_dom_sf"/>
</dbReference>
<evidence type="ECO:0000256" key="1">
    <source>
        <dbReference type="ARBA" id="ARBA00004418"/>
    </source>
</evidence>
<feature type="binding site" description="axial binding residue" evidence="9">
    <location>
        <position position="236"/>
    </location>
    <ligand>
        <name>heme c</name>
        <dbReference type="ChEBI" id="CHEBI:61717"/>
        <label>2</label>
    </ligand>
    <ligandPart>
        <name>Fe</name>
        <dbReference type="ChEBI" id="CHEBI:18248"/>
    </ligandPart>
</feature>
<evidence type="ECO:0000256" key="3">
    <source>
        <dbReference type="ARBA" id="ARBA00022723"/>
    </source>
</evidence>
<comment type="caution">
    <text evidence="12">The sequence shown here is derived from an EMBL/GenBank/DDBJ whole genome shotgun (WGS) entry which is preliminary data.</text>
</comment>
<feature type="binding site" description="axial binding residue" evidence="9">
    <location>
        <position position="87"/>
    </location>
    <ligand>
        <name>heme c</name>
        <dbReference type="ChEBI" id="CHEBI:61717"/>
        <label>1</label>
    </ligand>
    <ligandPart>
        <name>Fe</name>
        <dbReference type="ChEBI" id="CHEBI:18248"/>
    </ligandPart>
</feature>
<keyword evidence="7 9" id="KW-0408">Iron</keyword>
<dbReference type="Gene3D" id="1.10.760.10">
    <property type="entry name" value="Cytochrome c-like domain"/>
    <property type="match status" value="2"/>
</dbReference>
<evidence type="ECO:0000313" key="13">
    <source>
        <dbReference type="Proteomes" id="UP000460298"/>
    </source>
</evidence>
<dbReference type="GO" id="GO:0004130">
    <property type="term" value="F:cytochrome-c peroxidase activity"/>
    <property type="evidence" value="ECO:0007669"/>
    <property type="project" value="TreeGrafter"/>
</dbReference>
<proteinExistence type="predicted"/>
<dbReference type="GO" id="GO:0042597">
    <property type="term" value="C:periplasmic space"/>
    <property type="evidence" value="ECO:0007669"/>
    <property type="project" value="UniProtKB-SubCell"/>
</dbReference>
<dbReference type="GO" id="GO:0009055">
    <property type="term" value="F:electron transfer activity"/>
    <property type="evidence" value="ECO:0007669"/>
    <property type="project" value="InterPro"/>
</dbReference>
<comment type="subcellular location">
    <subcellularLocation>
        <location evidence="1">Periplasm</location>
    </subcellularLocation>
</comment>